<evidence type="ECO:0000259" key="2">
    <source>
        <dbReference type="PROSITE" id="PS51176"/>
    </source>
</evidence>
<protein>
    <submittedName>
        <fullName evidence="3">Prephenate dehydrogenase</fullName>
    </submittedName>
</protein>
<dbReference type="eggNOG" id="arCOG00245">
    <property type="taxonomic scope" value="Archaea"/>
</dbReference>
<dbReference type="STRING" id="1238425.J07HQW2_02021"/>
<feature type="domain" description="Prephenate/arogenate dehydrogenase" evidence="2">
    <location>
        <begin position="3"/>
        <end position="258"/>
    </location>
</feature>
<dbReference type="GO" id="GO:0004665">
    <property type="term" value="F:prephenate dehydrogenase (NADP+) activity"/>
    <property type="evidence" value="ECO:0007669"/>
    <property type="project" value="InterPro"/>
</dbReference>
<dbReference type="Gene3D" id="3.40.50.720">
    <property type="entry name" value="NAD(P)-binding Rossmann-like Domain"/>
    <property type="match status" value="1"/>
</dbReference>
<name>U1NFH8_9EURY</name>
<dbReference type="SUPFAM" id="SSF51735">
    <property type="entry name" value="NAD(P)-binding Rossmann-fold domains"/>
    <property type="match status" value="1"/>
</dbReference>
<evidence type="ECO:0000313" key="3">
    <source>
        <dbReference type="EMBL" id="ERG95563.1"/>
    </source>
</evidence>
<dbReference type="AlphaFoldDB" id="U1NFH8"/>
<dbReference type="Pfam" id="PF02737">
    <property type="entry name" value="3HCDH_N"/>
    <property type="match status" value="1"/>
</dbReference>
<dbReference type="PROSITE" id="PS51176">
    <property type="entry name" value="PDH_ADH"/>
    <property type="match status" value="1"/>
</dbReference>
<proteinExistence type="predicted"/>
<dbReference type="InterPro" id="IPR003099">
    <property type="entry name" value="Prephen_DH"/>
</dbReference>
<dbReference type="SUPFAM" id="SSF48179">
    <property type="entry name" value="6-phosphogluconate dehydrogenase C-terminal domain-like"/>
    <property type="match status" value="1"/>
</dbReference>
<dbReference type="Proteomes" id="UP000030710">
    <property type="component" value="Unassembled WGS sequence"/>
</dbReference>
<dbReference type="GO" id="GO:0006571">
    <property type="term" value="P:tyrosine biosynthetic process"/>
    <property type="evidence" value="ECO:0007669"/>
    <property type="project" value="InterPro"/>
</dbReference>
<dbReference type="GO" id="GO:0008977">
    <property type="term" value="F:prephenate dehydrogenase (NAD+) activity"/>
    <property type="evidence" value="ECO:0007669"/>
    <property type="project" value="InterPro"/>
</dbReference>
<reference evidence="3 4" key="1">
    <citation type="journal article" date="2013" name="PLoS ONE">
        <title>Assembly-driven community genomics of a hypersaline microbial ecosystem.</title>
        <authorList>
            <person name="Podell S."/>
            <person name="Ugalde J.A."/>
            <person name="Narasingarao P."/>
            <person name="Banfield J.F."/>
            <person name="Heidelberg K.B."/>
            <person name="Allen E.E."/>
        </authorList>
    </citation>
    <scope>NUCLEOTIDE SEQUENCE [LARGE SCALE GENOMIC DNA]</scope>
    <source>
        <strain evidence="4">J07HQW2</strain>
    </source>
</reference>
<dbReference type="InterPro" id="IPR050812">
    <property type="entry name" value="Preph/Arog_dehydrog"/>
</dbReference>
<organism evidence="3 4">
    <name type="scientific">Haloquadratum walsbyi J07HQW2</name>
    <dbReference type="NCBI Taxonomy" id="1238425"/>
    <lineage>
        <taxon>Archaea</taxon>
        <taxon>Methanobacteriati</taxon>
        <taxon>Methanobacteriota</taxon>
        <taxon>Stenosarchaea group</taxon>
        <taxon>Halobacteria</taxon>
        <taxon>Halobacteriales</taxon>
        <taxon>Haloferacaceae</taxon>
        <taxon>Haloquadratum</taxon>
    </lineage>
</organism>
<dbReference type="PANTHER" id="PTHR21363">
    <property type="entry name" value="PREPHENATE DEHYDROGENASE"/>
    <property type="match status" value="1"/>
</dbReference>
<sequence>MTMEILVVGAGEMGRWIAQTLLQSFDVTFVDRDDAIAVAAAETIQQNIDYISSDRTVQAITGETTATFSAVCLAVPITVIESVIINRAAQAEQAIFDITGVMQTPVEMMQTHCQHLERYSLHPLFAAENAPGNIAFVPDAPGPVTDTIIDTIAKAGNHIFETTPDEHDRAMQTVQANAHAAVLAYAIAASNVRDEFATPVSRALDDIVTTVTNGTPRVYQEIQTTFQGADEVATAARRLADADPETFEQLYIQAGEHI</sequence>
<dbReference type="InterPro" id="IPR006176">
    <property type="entry name" value="3-OHacyl-CoA_DH_NAD-bd"/>
</dbReference>
<evidence type="ECO:0000313" key="4">
    <source>
        <dbReference type="Proteomes" id="UP000030710"/>
    </source>
</evidence>
<dbReference type="GO" id="GO:0006631">
    <property type="term" value="P:fatty acid metabolic process"/>
    <property type="evidence" value="ECO:0007669"/>
    <property type="project" value="InterPro"/>
</dbReference>
<evidence type="ECO:0000256" key="1">
    <source>
        <dbReference type="ARBA" id="ARBA00023002"/>
    </source>
</evidence>
<keyword evidence="1" id="KW-0560">Oxidoreductase</keyword>
<gene>
    <name evidence="3" type="ORF">J07HQW2_02021</name>
</gene>
<dbReference type="InterPro" id="IPR036291">
    <property type="entry name" value="NAD(P)-bd_dom_sf"/>
</dbReference>
<dbReference type="PANTHER" id="PTHR21363:SF0">
    <property type="entry name" value="PREPHENATE DEHYDROGENASE [NADP(+)]"/>
    <property type="match status" value="1"/>
</dbReference>
<dbReference type="HOGENOM" id="CLU_077586_0_0_2"/>
<dbReference type="GO" id="GO:0070403">
    <property type="term" value="F:NAD+ binding"/>
    <property type="evidence" value="ECO:0007669"/>
    <property type="project" value="InterPro"/>
</dbReference>
<dbReference type="InterPro" id="IPR008927">
    <property type="entry name" value="6-PGluconate_DH-like_C_sf"/>
</dbReference>
<dbReference type="EMBL" id="KE356561">
    <property type="protein sequence ID" value="ERG95563.1"/>
    <property type="molecule type" value="Genomic_DNA"/>
</dbReference>
<accession>U1NFH8</accession>